<dbReference type="PRINTS" id="PR00781">
    <property type="entry name" value="LIPOSIGPTASE"/>
</dbReference>
<dbReference type="Proteomes" id="UP001501599">
    <property type="component" value="Unassembled WGS sequence"/>
</dbReference>
<feature type="active site" evidence="9">
    <location>
        <position position="142"/>
    </location>
</feature>
<dbReference type="EMBL" id="BAAAQT010000006">
    <property type="protein sequence ID" value="GAA2174892.1"/>
    <property type="molecule type" value="Genomic_DNA"/>
</dbReference>
<name>A0ABP5MJX1_9MICO</name>
<keyword evidence="4 9" id="KW-0812">Transmembrane</keyword>
<reference evidence="13" key="1">
    <citation type="journal article" date="2019" name="Int. J. Syst. Evol. Microbiol.">
        <title>The Global Catalogue of Microorganisms (GCM) 10K type strain sequencing project: providing services to taxonomists for standard genome sequencing and annotation.</title>
        <authorList>
            <consortium name="The Broad Institute Genomics Platform"/>
            <consortium name="The Broad Institute Genome Sequencing Center for Infectious Disease"/>
            <person name="Wu L."/>
            <person name="Ma J."/>
        </authorList>
    </citation>
    <scope>NUCLEOTIDE SEQUENCE [LARGE SCALE GENOMIC DNA]</scope>
    <source>
        <strain evidence="13">JCM 16026</strain>
    </source>
</reference>
<evidence type="ECO:0000256" key="10">
    <source>
        <dbReference type="RuleBase" id="RU004181"/>
    </source>
</evidence>
<keyword evidence="8 9" id="KW-0472">Membrane</keyword>
<dbReference type="Pfam" id="PF01252">
    <property type="entry name" value="Peptidase_A8"/>
    <property type="match status" value="1"/>
</dbReference>
<keyword evidence="2 9" id="KW-1003">Cell membrane</keyword>
<keyword evidence="6 9" id="KW-0378">Hydrolase</keyword>
<evidence type="ECO:0000313" key="13">
    <source>
        <dbReference type="Proteomes" id="UP001501599"/>
    </source>
</evidence>
<dbReference type="PANTHER" id="PTHR33695">
    <property type="entry name" value="LIPOPROTEIN SIGNAL PEPTIDASE"/>
    <property type="match status" value="1"/>
</dbReference>
<feature type="transmembrane region" description="Helical" evidence="9">
    <location>
        <begin position="56"/>
        <end position="76"/>
    </location>
</feature>
<evidence type="ECO:0000313" key="12">
    <source>
        <dbReference type="EMBL" id="GAA2174892.1"/>
    </source>
</evidence>
<dbReference type="HAMAP" id="MF_00161">
    <property type="entry name" value="LspA"/>
    <property type="match status" value="1"/>
</dbReference>
<keyword evidence="3 9" id="KW-0645">Protease</keyword>
<evidence type="ECO:0000256" key="11">
    <source>
        <dbReference type="SAM" id="MobiDB-lite"/>
    </source>
</evidence>
<evidence type="ECO:0000256" key="1">
    <source>
        <dbReference type="ARBA" id="ARBA00006139"/>
    </source>
</evidence>
<dbReference type="EC" id="3.4.23.36" evidence="9"/>
<gene>
    <name evidence="9" type="primary">lspA</name>
    <name evidence="12" type="ORF">GCM10009846_22590</name>
</gene>
<dbReference type="PANTHER" id="PTHR33695:SF1">
    <property type="entry name" value="LIPOPROTEIN SIGNAL PEPTIDASE"/>
    <property type="match status" value="1"/>
</dbReference>
<feature type="transmembrane region" description="Helical" evidence="9">
    <location>
        <begin position="20"/>
        <end position="36"/>
    </location>
</feature>
<keyword evidence="5 9" id="KW-0064">Aspartyl protease</keyword>
<comment type="function">
    <text evidence="9">This protein specifically catalyzes the removal of signal peptides from prolipoproteins.</text>
</comment>
<comment type="catalytic activity">
    <reaction evidence="9">
        <text>Release of signal peptides from bacterial membrane prolipoproteins. Hydrolyzes -Xaa-Yaa-Zaa-|-(S,diacylglyceryl)Cys-, in which Xaa is hydrophobic (preferably Leu), and Yaa (Ala or Ser) and Zaa (Gly or Ala) have small, neutral side chains.</text>
        <dbReference type="EC" id="3.4.23.36"/>
    </reaction>
</comment>
<accession>A0ABP5MJX1</accession>
<keyword evidence="7 9" id="KW-1133">Transmembrane helix</keyword>
<evidence type="ECO:0000256" key="2">
    <source>
        <dbReference type="ARBA" id="ARBA00022475"/>
    </source>
</evidence>
<feature type="transmembrane region" description="Helical" evidence="9">
    <location>
        <begin position="109"/>
        <end position="128"/>
    </location>
</feature>
<evidence type="ECO:0000256" key="5">
    <source>
        <dbReference type="ARBA" id="ARBA00022750"/>
    </source>
</evidence>
<evidence type="ECO:0000256" key="6">
    <source>
        <dbReference type="ARBA" id="ARBA00022801"/>
    </source>
</evidence>
<evidence type="ECO:0000256" key="4">
    <source>
        <dbReference type="ARBA" id="ARBA00022692"/>
    </source>
</evidence>
<evidence type="ECO:0000256" key="9">
    <source>
        <dbReference type="HAMAP-Rule" id="MF_00161"/>
    </source>
</evidence>
<feature type="transmembrane region" description="Helical" evidence="9">
    <location>
        <begin position="148"/>
        <end position="172"/>
    </location>
</feature>
<dbReference type="InterPro" id="IPR001872">
    <property type="entry name" value="Peptidase_A8"/>
</dbReference>
<evidence type="ECO:0000256" key="8">
    <source>
        <dbReference type="ARBA" id="ARBA00023136"/>
    </source>
</evidence>
<feature type="active site" evidence="9">
    <location>
        <position position="156"/>
    </location>
</feature>
<proteinExistence type="inferred from homology"/>
<evidence type="ECO:0000256" key="7">
    <source>
        <dbReference type="ARBA" id="ARBA00022989"/>
    </source>
</evidence>
<feature type="region of interest" description="Disordered" evidence="11">
    <location>
        <begin position="178"/>
        <end position="198"/>
    </location>
</feature>
<sequence>MLGLRLLHPHPVSSRTAPAAARVTGVVVVIAVALGIDQATKALALTQLSDGRTVPLGWGVSFELIFNPGVAFGLGAGLGLPFRLAVTAGAIALAAWVITLALRGTRTRGLPLLAVAAGGALGNVWDRLTRAEDGVLSGEVVDFIAVDSFAVFNVADVFTTTGLLGWVALLILRPAPQTTPDNADQPRPLIPESKETPR</sequence>
<comment type="pathway">
    <text evidence="9">Protein modification; lipoprotein biosynthesis (signal peptide cleavage).</text>
</comment>
<comment type="caution">
    <text evidence="12">The sequence shown here is derived from an EMBL/GenBank/DDBJ whole genome shotgun (WGS) entry which is preliminary data.</text>
</comment>
<organism evidence="12 13">
    <name type="scientific">Agrococcus versicolor</name>
    <dbReference type="NCBI Taxonomy" id="501482"/>
    <lineage>
        <taxon>Bacteria</taxon>
        <taxon>Bacillati</taxon>
        <taxon>Actinomycetota</taxon>
        <taxon>Actinomycetes</taxon>
        <taxon>Micrococcales</taxon>
        <taxon>Microbacteriaceae</taxon>
        <taxon>Agrococcus</taxon>
    </lineage>
</organism>
<comment type="subcellular location">
    <subcellularLocation>
        <location evidence="9">Cell membrane</location>
        <topology evidence="9">Multi-pass membrane protein</topology>
    </subcellularLocation>
</comment>
<feature type="transmembrane region" description="Helical" evidence="9">
    <location>
        <begin position="82"/>
        <end position="102"/>
    </location>
</feature>
<comment type="similarity">
    <text evidence="1 9 10">Belongs to the peptidase A8 family.</text>
</comment>
<evidence type="ECO:0000256" key="3">
    <source>
        <dbReference type="ARBA" id="ARBA00022670"/>
    </source>
</evidence>
<keyword evidence="13" id="KW-1185">Reference proteome</keyword>
<protein>
    <recommendedName>
        <fullName evidence="9">Lipoprotein signal peptidase</fullName>
        <ecNumber evidence="9">3.4.23.36</ecNumber>
    </recommendedName>
    <alternativeName>
        <fullName evidence="9">Prolipoprotein signal peptidase</fullName>
    </alternativeName>
    <alternativeName>
        <fullName evidence="9">Signal peptidase II</fullName>
        <shortName evidence="9">SPase II</shortName>
    </alternativeName>
</protein>